<evidence type="ECO:0000256" key="1">
    <source>
        <dbReference type="SAM" id="MobiDB-lite"/>
    </source>
</evidence>
<organism evidence="3 4">
    <name type="scientific">Candidatus Segetimicrobium genomatis</name>
    <dbReference type="NCBI Taxonomy" id="2569760"/>
    <lineage>
        <taxon>Bacteria</taxon>
        <taxon>Bacillati</taxon>
        <taxon>Candidatus Sysuimicrobiota</taxon>
        <taxon>Candidatus Sysuimicrobiia</taxon>
        <taxon>Candidatus Sysuimicrobiales</taxon>
        <taxon>Candidatus Segetimicrobiaceae</taxon>
        <taxon>Candidatus Segetimicrobium</taxon>
    </lineage>
</organism>
<accession>A0A537JGR5</accession>
<dbReference type="Gene3D" id="3.30.10.20">
    <property type="match status" value="2"/>
</dbReference>
<protein>
    <submittedName>
        <fullName evidence="3">PASTA domain-containing protein</fullName>
    </submittedName>
</protein>
<feature type="compositionally biased region" description="Basic and acidic residues" evidence="1">
    <location>
        <begin position="210"/>
        <end position="232"/>
    </location>
</feature>
<proteinExistence type="predicted"/>
<comment type="caution">
    <text evidence="3">The sequence shown here is derived from an EMBL/GenBank/DDBJ whole genome shotgun (WGS) entry which is preliminary data.</text>
</comment>
<feature type="compositionally biased region" description="Basic and acidic residues" evidence="1">
    <location>
        <begin position="180"/>
        <end position="203"/>
    </location>
</feature>
<dbReference type="PROSITE" id="PS51178">
    <property type="entry name" value="PASTA"/>
    <property type="match status" value="1"/>
</dbReference>
<feature type="domain" description="PASTA" evidence="2">
    <location>
        <begin position="64"/>
        <end position="132"/>
    </location>
</feature>
<feature type="compositionally biased region" description="Low complexity" evidence="1">
    <location>
        <begin position="150"/>
        <end position="162"/>
    </location>
</feature>
<dbReference type="EMBL" id="VBAN01000147">
    <property type="protein sequence ID" value="TMI82729.1"/>
    <property type="molecule type" value="Genomic_DNA"/>
</dbReference>
<evidence type="ECO:0000313" key="3">
    <source>
        <dbReference type="EMBL" id="TMI82729.1"/>
    </source>
</evidence>
<evidence type="ECO:0000259" key="2">
    <source>
        <dbReference type="PROSITE" id="PS51178"/>
    </source>
</evidence>
<feature type="region of interest" description="Disordered" evidence="1">
    <location>
        <begin position="128"/>
        <end position="232"/>
    </location>
</feature>
<sequence>MEAHRLPSLLGRTVDTAAQAVVPLHFGVIVAGYRQDLHAPVGVVLAQDPAPGRFLFARSVIQLTVSQGSGIVPAMRSMPVHKAAQRLEEAGLRLGRVYYLNDDSAPGTVLEQFVPPGRQVAAGGPVDVMVSVGPDEPAAAPASPIPPDAPRALLPDASPARPQIAASIQPGGEGAVQSLTDREGCCRAGRASDDRSTNPERKRPQVRGQPADDGRTQPDVYRSEHRDVPTGP</sequence>
<dbReference type="CDD" id="cd06577">
    <property type="entry name" value="PASTA_pknB"/>
    <property type="match status" value="2"/>
</dbReference>
<dbReference type="Proteomes" id="UP000318093">
    <property type="component" value="Unassembled WGS sequence"/>
</dbReference>
<dbReference type="Pfam" id="PF03793">
    <property type="entry name" value="PASTA"/>
    <property type="match status" value="1"/>
</dbReference>
<evidence type="ECO:0000313" key="4">
    <source>
        <dbReference type="Proteomes" id="UP000318093"/>
    </source>
</evidence>
<dbReference type="SMART" id="SM00740">
    <property type="entry name" value="PASTA"/>
    <property type="match status" value="2"/>
</dbReference>
<gene>
    <name evidence="3" type="ORF">E6H03_05030</name>
</gene>
<reference evidence="3 4" key="1">
    <citation type="journal article" date="2019" name="Nat. Microbiol.">
        <title>Mediterranean grassland soil C-N compound turnover is dependent on rainfall and depth, and is mediated by genomically divergent microorganisms.</title>
        <authorList>
            <person name="Diamond S."/>
            <person name="Andeer P.F."/>
            <person name="Li Z."/>
            <person name="Crits-Christoph A."/>
            <person name="Burstein D."/>
            <person name="Anantharaman K."/>
            <person name="Lane K.R."/>
            <person name="Thomas B.C."/>
            <person name="Pan C."/>
            <person name="Northen T.R."/>
            <person name="Banfield J.F."/>
        </authorList>
    </citation>
    <scope>NUCLEOTIDE SEQUENCE [LARGE SCALE GENOMIC DNA]</scope>
    <source>
        <strain evidence="3">NP_6</strain>
    </source>
</reference>
<dbReference type="AlphaFoldDB" id="A0A537JGR5"/>
<name>A0A537JGR5_9BACT</name>
<dbReference type="InterPro" id="IPR005543">
    <property type="entry name" value="PASTA_dom"/>
</dbReference>